<sequence length="47" mass="5119">MLRSRYAAWPMMNGVPTPQVNRGTSAHTTLSPVVERGGGWGCQAEPY</sequence>
<reference evidence="1 2" key="1">
    <citation type="submission" date="2020-08" db="EMBL/GenBank/DDBJ databases">
        <title>Sequencing the genomes of 1000 actinobacteria strains.</title>
        <authorList>
            <person name="Klenk H.-P."/>
        </authorList>
    </citation>
    <scope>NUCLEOTIDE SEQUENCE [LARGE SCALE GENOMIC DNA]</scope>
    <source>
        <strain evidence="1 2">DSM 43023</strain>
    </source>
</reference>
<evidence type="ECO:0000313" key="1">
    <source>
        <dbReference type="EMBL" id="MBB4939096.1"/>
    </source>
</evidence>
<comment type="caution">
    <text evidence="1">The sequence shown here is derived from an EMBL/GenBank/DDBJ whole genome shotgun (WGS) entry which is preliminary data.</text>
</comment>
<protein>
    <submittedName>
        <fullName evidence="1">Uncharacterized protein</fullName>
    </submittedName>
</protein>
<dbReference type="EMBL" id="JACHJU010000001">
    <property type="protein sequence ID" value="MBB4939096.1"/>
    <property type="molecule type" value="Genomic_DNA"/>
</dbReference>
<gene>
    <name evidence="1" type="ORF">FHR32_003401</name>
</gene>
<proteinExistence type="predicted"/>
<dbReference type="AlphaFoldDB" id="A0A7W7RVQ8"/>
<evidence type="ECO:0000313" key="2">
    <source>
        <dbReference type="Proteomes" id="UP000534286"/>
    </source>
</evidence>
<keyword evidence="2" id="KW-1185">Reference proteome</keyword>
<dbReference type="Proteomes" id="UP000534286">
    <property type="component" value="Unassembled WGS sequence"/>
</dbReference>
<name>A0A7W7RVQ8_9ACTN</name>
<dbReference type="RefSeq" id="WP_184755165.1">
    <property type="nucleotide sequence ID" value="NZ_BAABEK010000013.1"/>
</dbReference>
<organism evidence="1 2">
    <name type="scientific">Streptosporangium album</name>
    <dbReference type="NCBI Taxonomy" id="47479"/>
    <lineage>
        <taxon>Bacteria</taxon>
        <taxon>Bacillati</taxon>
        <taxon>Actinomycetota</taxon>
        <taxon>Actinomycetes</taxon>
        <taxon>Streptosporangiales</taxon>
        <taxon>Streptosporangiaceae</taxon>
        <taxon>Streptosporangium</taxon>
    </lineage>
</organism>
<accession>A0A7W7RVQ8</accession>